<dbReference type="GO" id="GO:0051082">
    <property type="term" value="F:unfolded protein binding"/>
    <property type="evidence" value="ECO:0007669"/>
    <property type="project" value="InterPro"/>
</dbReference>
<dbReference type="AlphaFoldDB" id="A0A1I3C3R8"/>
<keyword evidence="2 5" id="KW-0547">Nucleotide-binding</keyword>
<dbReference type="RefSeq" id="WP_092047784.1">
    <property type="nucleotide sequence ID" value="NZ_FOQD01000002.1"/>
</dbReference>
<feature type="binding site" evidence="5">
    <location>
        <position position="73"/>
    </location>
    <ligand>
        <name>ATP</name>
        <dbReference type="ChEBI" id="CHEBI:30616"/>
    </ligand>
</feature>
<evidence type="ECO:0000256" key="2">
    <source>
        <dbReference type="ARBA" id="ARBA00022741"/>
    </source>
</evidence>
<dbReference type="PRINTS" id="PR00775">
    <property type="entry name" value="HEATSHOCK90"/>
</dbReference>
<dbReference type="PIRSF" id="PIRSF002583">
    <property type="entry name" value="Hsp90"/>
    <property type="match status" value="1"/>
</dbReference>
<evidence type="ECO:0000313" key="7">
    <source>
        <dbReference type="Proteomes" id="UP000199518"/>
    </source>
</evidence>
<dbReference type="InterPro" id="IPR020568">
    <property type="entry name" value="Ribosomal_Su5_D2-typ_SF"/>
</dbReference>
<dbReference type="GO" id="GO:0140662">
    <property type="term" value="F:ATP-dependent protein folding chaperone"/>
    <property type="evidence" value="ECO:0007669"/>
    <property type="project" value="InterPro"/>
</dbReference>
<dbReference type="OrthoDB" id="9802640at2"/>
<dbReference type="STRING" id="1576369.SAMN05421753_10282"/>
<sequence length="621" mass="70092">MTQWQRHIPFKVDIAGVIDIMGASLYSRPDTPIREMLQNAHDAIMRRRRTDLDFRGRIDVVQNADEHTISFQDDGIGLTPEDAEDYLGTVGAGITGLIKRSGDVPDSAGGLGDRGDLIGQFGVGLFSAFMLADRIVVESRHDAADHGIRWEAGAGTEIELMELDRAAPGTVVTLYLKPEYRFLSTQPESVEKAIREYADFLPIPIYLNRQAKRVNVIHAAWFEPSQDREATELALQEYFDEAPIDVIPIRVEKPASIAGALYVTPQRVPGFTDQSAVMVTVRRMVISRKIQGLVPAWATFLRGCLELHDCSPTTSREDLVRDDLFERIKSSLEDLIFSHFSELAKSDPTRLEAVVNWHRYTFAGAALENGRLRGLLRHCYRLPTSHGSLTLDEILKRSVADSLYEEEADRVVWYNTDRRQERWVNTLFAEHEVPCVHTFRSFEESLLAQCAHDDNAKGTVTDLRIATPSAPNFATTILGVSDLEDIEPRWREFLEHVNAKILVGSFRRDQPVMAFLNERYELARSFDEMKQRGEIPRGFQRLIESHFKSDVPQENEVILNRNHPMISRALSQKPGMPLSSVMRLIVINALNSAGAATPDSARKQQTDDLDWIAQCLWGKDG</sequence>
<reference evidence="7" key="1">
    <citation type="submission" date="2016-10" db="EMBL/GenBank/DDBJ databases">
        <authorList>
            <person name="Varghese N."/>
            <person name="Submissions S."/>
        </authorList>
    </citation>
    <scope>NUCLEOTIDE SEQUENCE [LARGE SCALE GENOMIC DNA]</scope>
    <source>
        <strain evidence="7">DSM 26348</strain>
    </source>
</reference>
<dbReference type="SUPFAM" id="SSF54211">
    <property type="entry name" value="Ribosomal protein S5 domain 2-like"/>
    <property type="match status" value="1"/>
</dbReference>
<dbReference type="GO" id="GO:0016887">
    <property type="term" value="F:ATP hydrolysis activity"/>
    <property type="evidence" value="ECO:0007669"/>
    <property type="project" value="InterPro"/>
</dbReference>
<evidence type="ECO:0000256" key="5">
    <source>
        <dbReference type="PIRSR" id="PIRSR002583-1"/>
    </source>
</evidence>
<evidence type="ECO:0000313" key="6">
    <source>
        <dbReference type="EMBL" id="SFH69090.1"/>
    </source>
</evidence>
<dbReference type="Proteomes" id="UP000199518">
    <property type="component" value="Unassembled WGS sequence"/>
</dbReference>
<dbReference type="InterPro" id="IPR001404">
    <property type="entry name" value="Hsp90_fam"/>
</dbReference>
<dbReference type="Gene3D" id="3.30.565.10">
    <property type="entry name" value="Histidine kinase-like ATPase, C-terminal domain"/>
    <property type="match status" value="1"/>
</dbReference>
<evidence type="ECO:0000256" key="4">
    <source>
        <dbReference type="ARBA" id="ARBA00023186"/>
    </source>
</evidence>
<protein>
    <submittedName>
        <fullName evidence="6">Molecular chaperone, HSP90 family</fullName>
    </submittedName>
</protein>
<gene>
    <name evidence="6" type="ORF">SAMN05421753_10282</name>
</gene>
<dbReference type="Gene3D" id="3.30.230.80">
    <property type="match status" value="1"/>
</dbReference>
<keyword evidence="3 5" id="KW-0067">ATP-binding</keyword>
<dbReference type="InterPro" id="IPR020575">
    <property type="entry name" value="Hsp90_N"/>
</dbReference>
<dbReference type="InterPro" id="IPR036890">
    <property type="entry name" value="HATPase_C_sf"/>
</dbReference>
<dbReference type="SUPFAM" id="SSF55874">
    <property type="entry name" value="ATPase domain of HSP90 chaperone/DNA topoisomerase II/histidine kinase"/>
    <property type="match status" value="1"/>
</dbReference>
<evidence type="ECO:0000256" key="1">
    <source>
        <dbReference type="ARBA" id="ARBA00008239"/>
    </source>
</evidence>
<name>A0A1I3C3R8_9PLAN</name>
<dbReference type="PANTHER" id="PTHR11528">
    <property type="entry name" value="HEAT SHOCK PROTEIN 90 FAMILY MEMBER"/>
    <property type="match status" value="1"/>
</dbReference>
<keyword evidence="4" id="KW-0143">Chaperone</keyword>
<keyword evidence="7" id="KW-1185">Reference proteome</keyword>
<feature type="binding site" evidence="5">
    <location>
        <position position="39"/>
    </location>
    <ligand>
        <name>ATP</name>
        <dbReference type="ChEBI" id="CHEBI:30616"/>
    </ligand>
</feature>
<organism evidence="6 7">
    <name type="scientific">Planctomicrobium piriforme</name>
    <dbReference type="NCBI Taxonomy" id="1576369"/>
    <lineage>
        <taxon>Bacteria</taxon>
        <taxon>Pseudomonadati</taxon>
        <taxon>Planctomycetota</taxon>
        <taxon>Planctomycetia</taxon>
        <taxon>Planctomycetales</taxon>
        <taxon>Planctomycetaceae</taxon>
        <taxon>Planctomicrobium</taxon>
    </lineage>
</organism>
<accession>A0A1I3C3R8</accession>
<comment type="similarity">
    <text evidence="1">Belongs to the heat shock protein 90 family.</text>
</comment>
<dbReference type="GO" id="GO:0005524">
    <property type="term" value="F:ATP binding"/>
    <property type="evidence" value="ECO:0007669"/>
    <property type="project" value="UniProtKB-KW"/>
</dbReference>
<feature type="binding site" evidence="5">
    <location>
        <position position="35"/>
    </location>
    <ligand>
        <name>ATP</name>
        <dbReference type="ChEBI" id="CHEBI:30616"/>
    </ligand>
</feature>
<feature type="binding site" evidence="5">
    <location>
        <position position="170"/>
    </location>
    <ligand>
        <name>ATP</name>
        <dbReference type="ChEBI" id="CHEBI:30616"/>
    </ligand>
</feature>
<proteinExistence type="inferred from homology"/>
<evidence type="ECO:0000256" key="3">
    <source>
        <dbReference type="ARBA" id="ARBA00022840"/>
    </source>
</evidence>
<dbReference type="EMBL" id="FOQD01000002">
    <property type="protein sequence ID" value="SFH69090.1"/>
    <property type="molecule type" value="Genomic_DNA"/>
</dbReference>